<sequence>MDILFKNDDFVFSYRVGGILTHNGKILLQRPKNDDYAIIGGHVVAMETSMETLKREFEEEIHAKIEVDNLLAIGEIYFPWGKIPCHQICLYYNVHLVDDSIPLDGVFHGYDELDNERIDLDFCWVPLEDLKKGTKVYPLELIPYILEPGKEIVHFVSRQI</sequence>
<dbReference type="InterPro" id="IPR000086">
    <property type="entry name" value="NUDIX_hydrolase_dom"/>
</dbReference>
<proteinExistence type="predicted"/>
<dbReference type="Gene3D" id="3.90.79.10">
    <property type="entry name" value="Nucleoside Triphosphate Pyrophosphohydrolase"/>
    <property type="match status" value="1"/>
</dbReference>
<dbReference type="PROSITE" id="PS51462">
    <property type="entry name" value="NUDIX"/>
    <property type="match status" value="1"/>
</dbReference>
<dbReference type="Pfam" id="PF00293">
    <property type="entry name" value="NUDIX"/>
    <property type="match status" value="1"/>
</dbReference>
<dbReference type="InterPro" id="IPR015797">
    <property type="entry name" value="NUDIX_hydrolase-like_dom_sf"/>
</dbReference>
<keyword evidence="4" id="KW-1185">Reference proteome</keyword>
<organism evidence="3 4">
    <name type="scientific">Simiaoa sunii</name>
    <dbReference type="NCBI Taxonomy" id="2763672"/>
    <lineage>
        <taxon>Bacteria</taxon>
        <taxon>Bacillati</taxon>
        <taxon>Bacillota</taxon>
        <taxon>Clostridia</taxon>
        <taxon>Lachnospirales</taxon>
        <taxon>Lachnospiraceae</taxon>
        <taxon>Simiaoa</taxon>
    </lineage>
</organism>
<dbReference type="InterPro" id="IPR020084">
    <property type="entry name" value="NUDIX_hydrolase_CS"/>
</dbReference>
<dbReference type="AlphaFoldDB" id="A0A7G9FU31"/>
<reference evidence="3 4" key="1">
    <citation type="submission" date="2020-08" db="EMBL/GenBank/DDBJ databases">
        <authorList>
            <person name="Liu C."/>
            <person name="Sun Q."/>
        </authorList>
    </citation>
    <scope>NUCLEOTIDE SEQUENCE [LARGE SCALE GENOMIC DNA]</scope>
    <source>
        <strain evidence="3 4">NSJ-8</strain>
    </source>
</reference>
<evidence type="ECO:0000256" key="1">
    <source>
        <dbReference type="ARBA" id="ARBA00022801"/>
    </source>
</evidence>
<feature type="domain" description="Nudix hydrolase" evidence="2">
    <location>
        <begin position="11"/>
        <end position="147"/>
    </location>
</feature>
<dbReference type="PROSITE" id="PS00893">
    <property type="entry name" value="NUDIX_BOX"/>
    <property type="match status" value="1"/>
</dbReference>
<gene>
    <name evidence="3" type="ORF">H9Q77_13420</name>
</gene>
<dbReference type="SUPFAM" id="SSF55811">
    <property type="entry name" value="Nudix"/>
    <property type="match status" value="1"/>
</dbReference>
<evidence type="ECO:0000259" key="2">
    <source>
        <dbReference type="PROSITE" id="PS51462"/>
    </source>
</evidence>
<dbReference type="Proteomes" id="UP000515981">
    <property type="component" value="Chromosome"/>
</dbReference>
<dbReference type="EMBL" id="CP060633">
    <property type="protein sequence ID" value="QNM02063.1"/>
    <property type="molecule type" value="Genomic_DNA"/>
</dbReference>
<name>A0A7G9FU31_9FIRM</name>
<dbReference type="KEGG" id="ssun:H9Q77_13420"/>
<dbReference type="GO" id="GO:0016787">
    <property type="term" value="F:hydrolase activity"/>
    <property type="evidence" value="ECO:0007669"/>
    <property type="project" value="UniProtKB-KW"/>
</dbReference>
<keyword evidence="1" id="KW-0378">Hydrolase</keyword>
<accession>A0A7G9FU31</accession>
<protein>
    <submittedName>
        <fullName evidence="3">NUDIX domain-containing protein</fullName>
    </submittedName>
</protein>
<dbReference type="RefSeq" id="WP_249325870.1">
    <property type="nucleotide sequence ID" value="NZ_CP060633.1"/>
</dbReference>
<evidence type="ECO:0000313" key="4">
    <source>
        <dbReference type="Proteomes" id="UP000515981"/>
    </source>
</evidence>
<dbReference type="CDD" id="cd04688">
    <property type="entry name" value="NUDIX_Hydrolase"/>
    <property type="match status" value="1"/>
</dbReference>
<evidence type="ECO:0000313" key="3">
    <source>
        <dbReference type="EMBL" id="QNM02063.1"/>
    </source>
</evidence>